<feature type="compositionally biased region" description="Low complexity" evidence="1">
    <location>
        <begin position="231"/>
        <end position="242"/>
    </location>
</feature>
<gene>
    <name evidence="2" type="ORF">C2869_11300</name>
</gene>
<evidence type="ECO:0000256" key="1">
    <source>
        <dbReference type="SAM" id="MobiDB-lite"/>
    </source>
</evidence>
<dbReference type="EMBL" id="CP026604">
    <property type="protein sequence ID" value="AWB66987.1"/>
    <property type="molecule type" value="Genomic_DNA"/>
</dbReference>
<dbReference type="KEGG" id="cate:C2869_11300"/>
<reference evidence="2 3" key="1">
    <citation type="submission" date="2018-01" db="EMBL/GenBank/DDBJ databases">
        <title>Genome sequence of a Cantenovulum-like bacteria.</title>
        <authorList>
            <person name="Tan W.R."/>
            <person name="Lau N.-S."/>
            <person name="Go F."/>
            <person name="Amirul A.-A.A."/>
        </authorList>
    </citation>
    <scope>NUCLEOTIDE SEQUENCE [LARGE SCALE GENOMIC DNA]</scope>
    <source>
        <strain evidence="2 3">CCB-QB4</strain>
    </source>
</reference>
<feature type="compositionally biased region" description="Polar residues" evidence="1">
    <location>
        <begin position="33"/>
        <end position="42"/>
    </location>
</feature>
<dbReference type="AlphaFoldDB" id="A0A2S0VS01"/>
<protein>
    <recommendedName>
        <fullName evidence="4">SprA-related family protein</fullName>
    </recommendedName>
</protein>
<evidence type="ECO:0000313" key="3">
    <source>
        <dbReference type="Proteomes" id="UP000244441"/>
    </source>
</evidence>
<accession>A0A2S0VS01</accession>
<evidence type="ECO:0000313" key="2">
    <source>
        <dbReference type="EMBL" id="AWB66987.1"/>
    </source>
</evidence>
<keyword evidence="3" id="KW-1185">Reference proteome</keyword>
<sequence length="333" mass="36563">MNIVTQFPVNLNLNTANPHTEQARKDALARQLIPQTTESENSAAERGLGSDSEKAAGRQQPLTYDYIKSQQQAQAEESRQQDVQNQGEQKDATDDQENRGKDRQQAQQEEQERQQLAELKERDREVKTHEQAHASIGGQYAGSPSYEYEKGPDGNRYAVGGEVKIDVSEVPNDPEATARKMEQVQRAALAPAEPSAQDRRVAAEAASKRQSAQAEMLQDTIESSQNSPDVSAATPSQPSAPAKVIKADAIEAENINVEPVPVFEAKASLAYEETAALNQDNNVTATANSSEATLRFSDTIAQADERITTRALKIQRHYHTNSLPRETHISAYA</sequence>
<dbReference type="RefSeq" id="WP_108603040.1">
    <property type="nucleotide sequence ID" value="NZ_CP026604.1"/>
</dbReference>
<feature type="compositionally biased region" description="Polar residues" evidence="1">
    <location>
        <begin position="220"/>
        <end position="229"/>
    </location>
</feature>
<feature type="compositionally biased region" description="Basic and acidic residues" evidence="1">
    <location>
        <begin position="88"/>
        <end position="132"/>
    </location>
</feature>
<dbReference type="Proteomes" id="UP000244441">
    <property type="component" value="Chromosome"/>
</dbReference>
<organism evidence="2 3">
    <name type="scientific">Saccharobesus litoralis</name>
    <dbReference type="NCBI Taxonomy" id="2172099"/>
    <lineage>
        <taxon>Bacteria</taxon>
        <taxon>Pseudomonadati</taxon>
        <taxon>Pseudomonadota</taxon>
        <taxon>Gammaproteobacteria</taxon>
        <taxon>Alteromonadales</taxon>
        <taxon>Alteromonadaceae</taxon>
        <taxon>Saccharobesus</taxon>
    </lineage>
</organism>
<dbReference type="InterPro" id="IPR021973">
    <property type="entry name" value="SprA-related"/>
</dbReference>
<dbReference type="OrthoDB" id="9812722at2"/>
<feature type="region of interest" description="Disordered" evidence="1">
    <location>
        <begin position="15"/>
        <end position="242"/>
    </location>
</feature>
<evidence type="ECO:0008006" key="4">
    <source>
        <dbReference type="Google" id="ProtNLM"/>
    </source>
</evidence>
<dbReference type="Pfam" id="PF12118">
    <property type="entry name" value="SprA-related"/>
    <property type="match status" value="1"/>
</dbReference>
<proteinExistence type="predicted"/>
<name>A0A2S0VS01_9ALTE</name>